<accession>A0A354YZ79</accession>
<dbReference type="STRING" id="378794.GCA_001570625_01725"/>
<dbReference type="InterPro" id="IPR036063">
    <property type="entry name" value="Smr_dom_sf"/>
</dbReference>
<evidence type="ECO:0000313" key="3">
    <source>
        <dbReference type="EMBL" id="HBK54514.1"/>
    </source>
</evidence>
<name>A0A354YZ79_9FIRM</name>
<evidence type="ECO:0000256" key="1">
    <source>
        <dbReference type="SAM" id="MobiDB-lite"/>
    </source>
</evidence>
<dbReference type="AlphaFoldDB" id="A0A354YZ79"/>
<dbReference type="SMART" id="SM00463">
    <property type="entry name" value="SMR"/>
    <property type="match status" value="1"/>
</dbReference>
<comment type="caution">
    <text evidence="3">The sequence shown here is derived from an EMBL/GenBank/DDBJ whole genome shotgun (WGS) entry which is preliminary data.</text>
</comment>
<dbReference type="Pfam" id="PF01713">
    <property type="entry name" value="Smr"/>
    <property type="match status" value="1"/>
</dbReference>
<dbReference type="Gene3D" id="3.30.1370.110">
    <property type="match status" value="1"/>
</dbReference>
<dbReference type="PROSITE" id="PS50828">
    <property type="entry name" value="SMR"/>
    <property type="match status" value="1"/>
</dbReference>
<dbReference type="SUPFAM" id="SSF160443">
    <property type="entry name" value="SMR domain-like"/>
    <property type="match status" value="1"/>
</dbReference>
<proteinExistence type="predicted"/>
<protein>
    <recommendedName>
        <fullName evidence="2">Smr domain-containing protein</fullName>
    </recommendedName>
</protein>
<reference evidence="3 4" key="1">
    <citation type="journal article" date="2018" name="Nat. Biotechnol.">
        <title>A standardized bacterial taxonomy based on genome phylogeny substantially revises the tree of life.</title>
        <authorList>
            <person name="Parks D.H."/>
            <person name="Chuvochina M."/>
            <person name="Waite D.W."/>
            <person name="Rinke C."/>
            <person name="Skarshewski A."/>
            <person name="Chaumeil P.A."/>
            <person name="Hugenholtz P."/>
        </authorList>
    </citation>
    <scope>NUCLEOTIDE SEQUENCE [LARGE SCALE GENOMIC DNA]</scope>
    <source>
        <strain evidence="3">UBA10948</strain>
    </source>
</reference>
<feature type="region of interest" description="Disordered" evidence="1">
    <location>
        <begin position="113"/>
        <end position="132"/>
    </location>
</feature>
<evidence type="ECO:0000313" key="4">
    <source>
        <dbReference type="Proteomes" id="UP000263273"/>
    </source>
</evidence>
<dbReference type="EMBL" id="DNZF01000246">
    <property type="protein sequence ID" value="HBK54514.1"/>
    <property type="molecule type" value="Genomic_DNA"/>
</dbReference>
<dbReference type="InterPro" id="IPR002625">
    <property type="entry name" value="Smr_dom"/>
</dbReference>
<gene>
    <name evidence="3" type="ORF">DDZ44_11315</name>
</gene>
<evidence type="ECO:0000259" key="2">
    <source>
        <dbReference type="PROSITE" id="PS50828"/>
    </source>
</evidence>
<sequence>MKVQSLNLHGLSLEEARQKTRQNLIWCMQNGVDVLDLNHGKGYHSSRNFSVLKQELRRMLKSEPSLKEFGYKVVYGESNLPVALAYDEGHTLIVARGKEKEYIGGWKEQEKKQRIFSPEGRQERKQRKKRSK</sequence>
<feature type="domain" description="Smr" evidence="2">
    <location>
        <begin position="6"/>
        <end position="86"/>
    </location>
</feature>
<organism evidence="3 4">
    <name type="scientific">Syntrophomonas wolfei</name>
    <dbReference type="NCBI Taxonomy" id="863"/>
    <lineage>
        <taxon>Bacteria</taxon>
        <taxon>Bacillati</taxon>
        <taxon>Bacillota</taxon>
        <taxon>Clostridia</taxon>
        <taxon>Eubacteriales</taxon>
        <taxon>Syntrophomonadaceae</taxon>
        <taxon>Syntrophomonas</taxon>
    </lineage>
</organism>
<dbReference type="Proteomes" id="UP000263273">
    <property type="component" value="Unassembled WGS sequence"/>
</dbReference>
<dbReference type="RefSeq" id="WP_061214193.1">
    <property type="nucleotide sequence ID" value="NZ_DCDX01000037.1"/>
</dbReference>